<reference evidence="1 2" key="1">
    <citation type="journal article" date="2019" name="G3 (Bethesda)">
        <title>Sequencing of a Wild Apple (Malus baccata) Genome Unravels the Differences Between Cultivated and Wild Apple Species Regarding Disease Resistance and Cold Tolerance.</title>
        <authorList>
            <person name="Chen X."/>
        </authorList>
    </citation>
    <scope>NUCLEOTIDE SEQUENCE [LARGE SCALE GENOMIC DNA]</scope>
    <source>
        <strain evidence="2">cv. Shandingzi</strain>
        <tissue evidence="1">Leaves</tissue>
    </source>
</reference>
<evidence type="ECO:0000313" key="1">
    <source>
        <dbReference type="EMBL" id="TQE14139.1"/>
    </source>
</evidence>
<sequence>MSIEALAMAGMDYAKSGIDFRELEYSAWKQPPPYLVADRSSGTGAVGDIMLLANDDQIKSRMRKWARAVVSMNESAIFLPKSRIVCSDNV</sequence>
<keyword evidence="2" id="KW-1185">Reference proteome</keyword>
<dbReference type="AlphaFoldDB" id="A0A540NSZ9"/>
<organism evidence="1 2">
    <name type="scientific">Malus baccata</name>
    <name type="common">Siberian crab apple</name>
    <name type="synonym">Pyrus baccata</name>
    <dbReference type="NCBI Taxonomy" id="106549"/>
    <lineage>
        <taxon>Eukaryota</taxon>
        <taxon>Viridiplantae</taxon>
        <taxon>Streptophyta</taxon>
        <taxon>Embryophyta</taxon>
        <taxon>Tracheophyta</taxon>
        <taxon>Spermatophyta</taxon>
        <taxon>Magnoliopsida</taxon>
        <taxon>eudicotyledons</taxon>
        <taxon>Gunneridae</taxon>
        <taxon>Pentapetalae</taxon>
        <taxon>rosids</taxon>
        <taxon>fabids</taxon>
        <taxon>Rosales</taxon>
        <taxon>Rosaceae</taxon>
        <taxon>Amygdaloideae</taxon>
        <taxon>Maleae</taxon>
        <taxon>Malus</taxon>
    </lineage>
</organism>
<name>A0A540NSZ9_MALBA</name>
<gene>
    <name evidence="1" type="ORF">C1H46_000058</name>
</gene>
<proteinExistence type="predicted"/>
<dbReference type="EMBL" id="VIEB01000005">
    <property type="protein sequence ID" value="TQE14139.1"/>
    <property type="molecule type" value="Genomic_DNA"/>
</dbReference>
<protein>
    <submittedName>
        <fullName evidence="1">Uncharacterized protein</fullName>
    </submittedName>
</protein>
<evidence type="ECO:0000313" key="2">
    <source>
        <dbReference type="Proteomes" id="UP000315295"/>
    </source>
</evidence>
<dbReference type="Proteomes" id="UP000315295">
    <property type="component" value="Unassembled WGS sequence"/>
</dbReference>
<accession>A0A540NSZ9</accession>
<comment type="caution">
    <text evidence="1">The sequence shown here is derived from an EMBL/GenBank/DDBJ whole genome shotgun (WGS) entry which is preliminary data.</text>
</comment>